<accession>A0ABU1UY63</accession>
<gene>
    <name evidence="3" type="ORF">J2X05_002161</name>
</gene>
<keyword evidence="2" id="KW-0812">Transmembrane</keyword>
<keyword evidence="2" id="KW-0472">Membrane</keyword>
<dbReference type="SUPFAM" id="SSF48452">
    <property type="entry name" value="TPR-like"/>
    <property type="match status" value="1"/>
</dbReference>
<evidence type="ECO:0000256" key="1">
    <source>
        <dbReference type="SAM" id="MobiDB-lite"/>
    </source>
</evidence>
<dbReference type="Proteomes" id="UP001253595">
    <property type="component" value="Unassembled WGS sequence"/>
</dbReference>
<feature type="transmembrane region" description="Helical" evidence="2">
    <location>
        <begin position="52"/>
        <end position="70"/>
    </location>
</feature>
<protein>
    <submittedName>
        <fullName evidence="3">Tetratricopeptide (TPR) repeat protein</fullName>
    </submittedName>
</protein>
<dbReference type="EMBL" id="JAVDVX010000003">
    <property type="protein sequence ID" value="MDR7090139.1"/>
    <property type="molecule type" value="Genomic_DNA"/>
</dbReference>
<name>A0ABU1UY63_9GAMM</name>
<reference evidence="3 4" key="1">
    <citation type="submission" date="2023-07" db="EMBL/GenBank/DDBJ databases">
        <title>Sorghum-associated microbial communities from plants grown in Nebraska, USA.</title>
        <authorList>
            <person name="Schachtman D."/>
        </authorList>
    </citation>
    <scope>NUCLEOTIDE SEQUENCE [LARGE SCALE GENOMIC DNA]</scope>
    <source>
        <strain evidence="3 4">BE190</strain>
    </source>
</reference>
<evidence type="ECO:0000313" key="3">
    <source>
        <dbReference type="EMBL" id="MDR7090139.1"/>
    </source>
</evidence>
<comment type="caution">
    <text evidence="3">The sequence shown here is derived from an EMBL/GenBank/DDBJ whole genome shotgun (WGS) entry which is preliminary data.</text>
</comment>
<organism evidence="3 4">
    <name type="scientific">Cellvibrio fibrivorans</name>
    <dbReference type="NCBI Taxonomy" id="126350"/>
    <lineage>
        <taxon>Bacteria</taxon>
        <taxon>Pseudomonadati</taxon>
        <taxon>Pseudomonadota</taxon>
        <taxon>Gammaproteobacteria</taxon>
        <taxon>Cellvibrionales</taxon>
        <taxon>Cellvibrionaceae</taxon>
        <taxon>Cellvibrio</taxon>
    </lineage>
</organism>
<dbReference type="InterPro" id="IPR011990">
    <property type="entry name" value="TPR-like_helical_dom_sf"/>
</dbReference>
<dbReference type="Gene3D" id="1.25.40.10">
    <property type="entry name" value="Tetratricopeptide repeat domain"/>
    <property type="match status" value="1"/>
</dbReference>
<feature type="compositionally biased region" description="Low complexity" evidence="1">
    <location>
        <begin position="103"/>
        <end position="119"/>
    </location>
</feature>
<keyword evidence="4" id="KW-1185">Reference proteome</keyword>
<keyword evidence="2" id="KW-1133">Transmembrane helix</keyword>
<dbReference type="RefSeq" id="WP_310072228.1">
    <property type="nucleotide sequence ID" value="NZ_JAVDVX010000003.1"/>
</dbReference>
<proteinExistence type="predicted"/>
<sequence length="415" mass="45524">MSLLNDMLRDLSHQQTTLETTATANQAALDFNAQEQRELFYNTRAVKPLPRTLVPSLVVFVLVLAILVLWKLNFFSQATTDTTATPSATDQTIVEPAPVKQIESTTVEQTTQQETSAAEPVPEAIDSRSVAPELGERIAALESAITNLSVVVANANNQPVNQSTNVETTPNEPLVPVEQTDALISAEAPESVSIQEPFATAATEPVAESLAIPPVEEREPQLSIAPNVKWIDQQQAQQANQLVVQGQVDIAIAKLQNFIATANQPRESVKTLLDIFATQENTGAMQALVAQADYLSVVEQTFYEAKIASIQQQDARAIQLLEAHLGEAERNENYRGLLAGLYQRTGMNLEAANHYRRLLSVFGDKPAYWLGFALAQDALNQPQVAAQAYQRVNQYADLQPQVRTYVQQRIAALQQ</sequence>
<feature type="region of interest" description="Disordered" evidence="1">
    <location>
        <begin position="103"/>
        <end position="125"/>
    </location>
</feature>
<evidence type="ECO:0000313" key="4">
    <source>
        <dbReference type="Proteomes" id="UP001253595"/>
    </source>
</evidence>
<evidence type="ECO:0000256" key="2">
    <source>
        <dbReference type="SAM" id="Phobius"/>
    </source>
</evidence>